<dbReference type="EC" id="5.6.2.4" evidence="12"/>
<dbReference type="SMART" id="SM00490">
    <property type="entry name" value="HELICc"/>
    <property type="match status" value="1"/>
</dbReference>
<dbReference type="GO" id="GO:0016887">
    <property type="term" value="F:ATP hydrolysis activity"/>
    <property type="evidence" value="ECO:0007669"/>
    <property type="project" value="RHEA"/>
</dbReference>
<dbReference type="PROSITE" id="PS51192">
    <property type="entry name" value="HELICASE_ATP_BIND_1"/>
    <property type="match status" value="1"/>
</dbReference>
<evidence type="ECO:0000259" key="14">
    <source>
        <dbReference type="PROSITE" id="PS51194"/>
    </source>
</evidence>
<dbReference type="Proteomes" id="UP000035514">
    <property type="component" value="Unassembled WGS sequence"/>
</dbReference>
<comment type="similarity">
    <text evidence="12">Belongs to the helicase family. PriA subfamily.</text>
</comment>
<dbReference type="GO" id="GO:0006269">
    <property type="term" value="P:DNA replication, synthesis of primer"/>
    <property type="evidence" value="ECO:0007669"/>
    <property type="project" value="UniProtKB-KW"/>
</dbReference>
<dbReference type="InterPro" id="IPR014001">
    <property type="entry name" value="Helicase_ATP-bd"/>
</dbReference>
<dbReference type="InterPro" id="IPR042115">
    <property type="entry name" value="PriA_3primeBD_sf"/>
</dbReference>
<dbReference type="Gene3D" id="3.40.50.300">
    <property type="entry name" value="P-loop containing nucleotide triphosphate hydrolases"/>
    <property type="match status" value="2"/>
</dbReference>
<dbReference type="NCBIfam" id="NF004069">
    <property type="entry name" value="PRK05580.2-1"/>
    <property type="match status" value="1"/>
</dbReference>
<keyword evidence="8 12" id="KW-0067">ATP-binding</keyword>
<comment type="function">
    <text evidence="12">Initiates the restart of stalled replication forks, which reloads the replicative helicase on sites other than the origin of replication. Recognizes and binds to abandoned replication forks and remodels them to uncover a helicase loading site. Promotes assembly of the primosome at these replication forks.</text>
</comment>
<dbReference type="InterPro" id="IPR011545">
    <property type="entry name" value="DEAD/DEAH_box_helicase_dom"/>
</dbReference>
<dbReference type="InterPro" id="IPR040498">
    <property type="entry name" value="PriA_CRR"/>
</dbReference>
<dbReference type="InterPro" id="IPR005259">
    <property type="entry name" value="PriA"/>
</dbReference>
<dbReference type="NCBIfam" id="TIGR00595">
    <property type="entry name" value="priA"/>
    <property type="match status" value="1"/>
</dbReference>
<dbReference type="AlphaFoldDB" id="A0A0G9JRC9"/>
<evidence type="ECO:0000256" key="4">
    <source>
        <dbReference type="ARBA" id="ARBA00022741"/>
    </source>
</evidence>
<dbReference type="GO" id="GO:0006310">
    <property type="term" value="P:DNA recombination"/>
    <property type="evidence" value="ECO:0007669"/>
    <property type="project" value="InterPro"/>
</dbReference>
<keyword evidence="6 12" id="KW-0347">Helicase</keyword>
<dbReference type="Gene3D" id="3.40.1440.60">
    <property type="entry name" value="PriA, 3(prime) DNA-binding domain"/>
    <property type="match status" value="1"/>
</dbReference>
<sequence length="615" mass="70356">MYFYELALLKSPLENLTFQSEEEIKIGTKVLIKLKQRKALDEAVIVKIVEKPDFKCTDISEITNEFYDEKMLEIASFISTYYVCSLGEALSIYNPFDKNIKQFLNEEIFDSKIVLSSLQEKAKEFLKQKKQALLFANTGAGKTEIYIKIIEECLNSGKQAVLLMPEISLTPQMQKRLEKVFAKSVAIWHSKITKKKKAQILQGLQEGSIKLIAGARSALFLPYSDLGVIVVDEENDDSYKSDSKPRFHTKDLSIYIAKKYNLQLILGSATPSSSSFLKIPFFRLDETYHKTNKIYSFEDSDMNLSPKILNKIETTINSQNQVIVFLPTRANFKYQICTTCGKSVECPYCSVSMSLHKNDLALKCHYCGYTQQIPNSCPSCKTGIIHNLRVGTAQIEEELKAIFSQRNIKRFDRDEIKTENQLKTILNDFNSGKIDILVGTQMLSKGHDYHNVKLAVVLGIDSVLNMNSYKAREKALSLLIQISGRSGRSGFGEVIIQTKNQEFFDYYLNESNYEEFLQSELEFRKDLYPPYLKMAKVTFSHTNGLKVKDEMDFYVKLFKQNKNIEVVGFGQSPIFKIANKYRYEIILRSNNVKALLQTLHSINSVNASIDMDTIY</sequence>
<evidence type="ECO:0000313" key="16">
    <source>
        <dbReference type="Proteomes" id="UP000035514"/>
    </source>
</evidence>
<protein>
    <recommendedName>
        <fullName evidence="12">Replication restart protein PriA</fullName>
    </recommendedName>
    <alternativeName>
        <fullName evidence="12">ATP-dependent DNA helicase PriA</fullName>
        <ecNumber evidence="12">5.6.2.4</ecNumber>
    </alternativeName>
    <alternativeName>
        <fullName evidence="12">DNA 3'-5' helicase PriA</fullName>
    </alternativeName>
</protein>
<keyword evidence="1 12" id="KW-0639">Primosome</keyword>
<comment type="caution">
    <text evidence="15">The sequence shown here is derived from an EMBL/GenBank/DDBJ whole genome shotgun (WGS) entry which is preliminary data.</text>
</comment>
<dbReference type="Pfam" id="PF00271">
    <property type="entry name" value="Helicase_C"/>
    <property type="match status" value="1"/>
</dbReference>
<feature type="binding site" evidence="12">
    <location>
        <position position="349"/>
    </location>
    <ligand>
        <name>Zn(2+)</name>
        <dbReference type="ChEBI" id="CHEBI:29105"/>
        <label>2</label>
    </ligand>
</feature>
<dbReference type="InterPro" id="IPR001650">
    <property type="entry name" value="Helicase_C-like"/>
</dbReference>
<keyword evidence="5 12" id="KW-0378">Hydrolase</keyword>
<keyword evidence="3 12" id="KW-0479">Metal-binding</keyword>
<proteinExistence type="inferred from homology"/>
<dbReference type="Pfam" id="PF18319">
    <property type="entry name" value="Zn_ribbon_PriA"/>
    <property type="match status" value="1"/>
</dbReference>
<feature type="domain" description="Helicase ATP-binding" evidence="13">
    <location>
        <begin position="123"/>
        <end position="289"/>
    </location>
</feature>
<evidence type="ECO:0000256" key="3">
    <source>
        <dbReference type="ARBA" id="ARBA00022723"/>
    </source>
</evidence>
<dbReference type="InterPro" id="IPR027417">
    <property type="entry name" value="P-loop_NTPase"/>
</dbReference>
<evidence type="ECO:0000256" key="5">
    <source>
        <dbReference type="ARBA" id="ARBA00022801"/>
    </source>
</evidence>
<dbReference type="FunFam" id="3.40.50.300:FF:000489">
    <property type="entry name" value="Primosome assembly protein PriA"/>
    <property type="match status" value="1"/>
</dbReference>
<dbReference type="SUPFAM" id="SSF52540">
    <property type="entry name" value="P-loop containing nucleoside triphosphate hydrolases"/>
    <property type="match status" value="1"/>
</dbReference>
<feature type="binding site" evidence="12">
    <location>
        <position position="346"/>
    </location>
    <ligand>
        <name>Zn(2+)</name>
        <dbReference type="ChEBI" id="CHEBI:29105"/>
        <label>2</label>
    </ligand>
</feature>
<evidence type="ECO:0000256" key="2">
    <source>
        <dbReference type="ARBA" id="ARBA00022705"/>
    </source>
</evidence>
<dbReference type="GO" id="GO:0008270">
    <property type="term" value="F:zinc ion binding"/>
    <property type="evidence" value="ECO:0007669"/>
    <property type="project" value="UniProtKB-UniRule"/>
</dbReference>
<evidence type="ECO:0000256" key="12">
    <source>
        <dbReference type="HAMAP-Rule" id="MF_00983"/>
    </source>
</evidence>
<comment type="subunit">
    <text evidence="12">Component of the replication restart primosome.</text>
</comment>
<dbReference type="EMBL" id="JAIQ01000172">
    <property type="protein sequence ID" value="KLD96144.1"/>
    <property type="molecule type" value="Genomic_DNA"/>
</dbReference>
<dbReference type="Pfam" id="PF00270">
    <property type="entry name" value="DEAD"/>
    <property type="match status" value="1"/>
</dbReference>
<dbReference type="PANTHER" id="PTHR30580">
    <property type="entry name" value="PRIMOSOMAL PROTEIN N"/>
    <property type="match status" value="1"/>
</dbReference>
<name>A0A0G9JRC9_9BACT</name>
<dbReference type="GO" id="GO:1990077">
    <property type="term" value="C:primosome complex"/>
    <property type="evidence" value="ECO:0007669"/>
    <property type="project" value="UniProtKB-UniRule"/>
</dbReference>
<feature type="binding site" evidence="12">
    <location>
        <position position="380"/>
    </location>
    <ligand>
        <name>Zn(2+)</name>
        <dbReference type="ChEBI" id="CHEBI:29105"/>
        <label>1</label>
    </ligand>
</feature>
<dbReference type="RefSeq" id="WP_046997440.1">
    <property type="nucleotide sequence ID" value="NZ_JAIQ01000172.1"/>
</dbReference>
<comment type="cofactor">
    <cofactor evidence="12">
        <name>Zn(2+)</name>
        <dbReference type="ChEBI" id="CHEBI:29105"/>
    </cofactor>
    <text evidence="12">Binds 2 zinc ions per subunit.</text>
</comment>
<evidence type="ECO:0000313" key="15">
    <source>
        <dbReference type="EMBL" id="KLD96144.1"/>
    </source>
</evidence>
<keyword evidence="4 12" id="KW-0547">Nucleotide-binding</keyword>
<dbReference type="GO" id="GO:0043138">
    <property type="term" value="F:3'-5' DNA helicase activity"/>
    <property type="evidence" value="ECO:0007669"/>
    <property type="project" value="UniProtKB-EC"/>
</dbReference>
<dbReference type="SMART" id="SM00487">
    <property type="entry name" value="DEXDc"/>
    <property type="match status" value="1"/>
</dbReference>
<evidence type="ECO:0000256" key="8">
    <source>
        <dbReference type="ARBA" id="ARBA00022840"/>
    </source>
</evidence>
<gene>
    <name evidence="12" type="primary">priA</name>
    <name evidence="15" type="ORF">AA20_12345</name>
</gene>
<dbReference type="GO" id="GO:0003677">
    <property type="term" value="F:DNA binding"/>
    <property type="evidence" value="ECO:0007669"/>
    <property type="project" value="UniProtKB-UniRule"/>
</dbReference>
<organism evidence="15 16">
    <name type="scientific">Aliarcobacter butzleri L348</name>
    <dbReference type="NCBI Taxonomy" id="1447256"/>
    <lineage>
        <taxon>Bacteria</taxon>
        <taxon>Pseudomonadati</taxon>
        <taxon>Campylobacterota</taxon>
        <taxon>Epsilonproteobacteria</taxon>
        <taxon>Campylobacterales</taxon>
        <taxon>Arcobacteraceae</taxon>
        <taxon>Aliarcobacter</taxon>
    </lineage>
</organism>
<dbReference type="PANTHER" id="PTHR30580:SF0">
    <property type="entry name" value="PRIMOSOMAL PROTEIN N"/>
    <property type="match status" value="1"/>
</dbReference>
<evidence type="ECO:0000256" key="1">
    <source>
        <dbReference type="ARBA" id="ARBA00022515"/>
    </source>
</evidence>
<evidence type="ECO:0000256" key="6">
    <source>
        <dbReference type="ARBA" id="ARBA00022806"/>
    </source>
</evidence>
<evidence type="ECO:0000256" key="7">
    <source>
        <dbReference type="ARBA" id="ARBA00022833"/>
    </source>
</evidence>
<feature type="binding site" evidence="12">
    <location>
        <position position="367"/>
    </location>
    <ligand>
        <name>Zn(2+)</name>
        <dbReference type="ChEBI" id="CHEBI:29105"/>
        <label>2</label>
    </ligand>
</feature>
<feature type="domain" description="Helicase C-terminal" evidence="14">
    <location>
        <begin position="372"/>
        <end position="538"/>
    </location>
</feature>
<comment type="catalytic activity">
    <reaction evidence="11 12">
        <text>ATP + H2O = ADP + phosphate + H(+)</text>
        <dbReference type="Rhea" id="RHEA:13065"/>
        <dbReference type="ChEBI" id="CHEBI:15377"/>
        <dbReference type="ChEBI" id="CHEBI:15378"/>
        <dbReference type="ChEBI" id="CHEBI:30616"/>
        <dbReference type="ChEBI" id="CHEBI:43474"/>
        <dbReference type="ChEBI" id="CHEBI:456216"/>
        <dbReference type="EC" id="5.6.2.4"/>
    </reaction>
</comment>
<evidence type="ECO:0000256" key="9">
    <source>
        <dbReference type="ARBA" id="ARBA00023125"/>
    </source>
</evidence>
<comment type="catalytic activity">
    <reaction evidence="12">
        <text>Couples ATP hydrolysis with the unwinding of duplex DNA by translocating in the 3'-5' direction.</text>
        <dbReference type="EC" id="5.6.2.4"/>
    </reaction>
</comment>
<dbReference type="Pfam" id="PF17764">
    <property type="entry name" value="PriA_3primeBD"/>
    <property type="match status" value="1"/>
</dbReference>
<dbReference type="PROSITE" id="PS51194">
    <property type="entry name" value="HELICASE_CTER"/>
    <property type="match status" value="1"/>
</dbReference>
<dbReference type="GO" id="GO:0006302">
    <property type="term" value="P:double-strand break repair"/>
    <property type="evidence" value="ECO:0007669"/>
    <property type="project" value="InterPro"/>
</dbReference>
<evidence type="ECO:0000256" key="10">
    <source>
        <dbReference type="ARBA" id="ARBA00023235"/>
    </source>
</evidence>
<evidence type="ECO:0000256" key="11">
    <source>
        <dbReference type="ARBA" id="ARBA00048988"/>
    </source>
</evidence>
<dbReference type="GO" id="GO:0005524">
    <property type="term" value="F:ATP binding"/>
    <property type="evidence" value="ECO:0007669"/>
    <property type="project" value="UniProtKB-UniRule"/>
</dbReference>
<feature type="binding site" evidence="12">
    <location>
        <position position="377"/>
    </location>
    <ligand>
        <name>Zn(2+)</name>
        <dbReference type="ChEBI" id="CHEBI:29105"/>
        <label>1</label>
    </ligand>
</feature>
<dbReference type="Pfam" id="PF18074">
    <property type="entry name" value="PriA_C"/>
    <property type="match status" value="1"/>
</dbReference>
<dbReference type="GO" id="GO:0006270">
    <property type="term" value="P:DNA replication initiation"/>
    <property type="evidence" value="ECO:0007669"/>
    <property type="project" value="TreeGrafter"/>
</dbReference>
<keyword evidence="9 12" id="KW-0238">DNA-binding</keyword>
<evidence type="ECO:0000259" key="13">
    <source>
        <dbReference type="PROSITE" id="PS51192"/>
    </source>
</evidence>
<keyword evidence="10 12" id="KW-0413">Isomerase</keyword>
<dbReference type="InterPro" id="IPR041222">
    <property type="entry name" value="PriA_3primeBD"/>
</dbReference>
<accession>A0A0G9JRC9</accession>
<dbReference type="HAMAP" id="MF_00983">
    <property type="entry name" value="PriA"/>
    <property type="match status" value="1"/>
</dbReference>
<feature type="binding site" evidence="12">
    <location>
        <position position="364"/>
    </location>
    <ligand>
        <name>Zn(2+)</name>
        <dbReference type="ChEBI" id="CHEBI:29105"/>
        <label>2</label>
    </ligand>
</feature>
<feature type="binding site" evidence="12">
    <location>
        <position position="340"/>
    </location>
    <ligand>
        <name>Zn(2+)</name>
        <dbReference type="ChEBI" id="CHEBI:29105"/>
        <label>1</label>
    </ligand>
</feature>
<dbReference type="PATRIC" id="fig|1447256.3.peg.2418"/>
<dbReference type="InterPro" id="IPR041236">
    <property type="entry name" value="PriA_C"/>
</dbReference>
<feature type="binding site" evidence="12">
    <location>
        <position position="337"/>
    </location>
    <ligand>
        <name>Zn(2+)</name>
        <dbReference type="ChEBI" id="CHEBI:29105"/>
        <label>1</label>
    </ligand>
</feature>
<keyword evidence="7 12" id="KW-0862">Zinc</keyword>
<dbReference type="CDD" id="cd17929">
    <property type="entry name" value="DEXHc_priA"/>
    <property type="match status" value="1"/>
</dbReference>
<reference evidence="15 16" key="1">
    <citation type="submission" date="2014-01" db="EMBL/GenBank/DDBJ databases">
        <title>Development of a Comparative Genomic Fingerprinting Assay for High Resolution Genotyping of Arcobacter butzleri.</title>
        <authorList>
            <person name="Webb A.L."/>
            <person name="Inglis G.D."/>
            <person name="Kruczkiewicz P."/>
            <person name="Selinger L.B."/>
            <person name="Taboada E.N."/>
        </authorList>
    </citation>
    <scope>NUCLEOTIDE SEQUENCE [LARGE SCALE GENOMIC DNA]</scope>
    <source>
        <strain evidence="15 16">L348</strain>
    </source>
</reference>
<keyword evidence="2 12" id="KW-0235">DNA replication</keyword>